<name>A0A926Q5L1_9FLAO</name>
<gene>
    <name evidence="1" type="ORF">IBL28_20095</name>
</gene>
<dbReference type="Proteomes" id="UP000653730">
    <property type="component" value="Unassembled WGS sequence"/>
</dbReference>
<protein>
    <submittedName>
        <fullName evidence="1">Uncharacterized protein</fullName>
    </submittedName>
</protein>
<dbReference type="EMBL" id="JACVDC010000101">
    <property type="protein sequence ID" value="MBC9798281.1"/>
    <property type="molecule type" value="Genomic_DNA"/>
</dbReference>
<dbReference type="AlphaFoldDB" id="A0A926Q5L1"/>
<proteinExistence type="predicted"/>
<keyword evidence="2" id="KW-1185">Reference proteome</keyword>
<dbReference type="RefSeq" id="WP_187967405.1">
    <property type="nucleotide sequence ID" value="NZ_JACVDC010000101.1"/>
</dbReference>
<sequence>MGKFKKKLLLKMRRFFKDICEELLEDHKVNIYLVEKGDIIGKKMSVPFIPSAGSIIEIDETQNLFEVDKVYISNAFGVIHLYGHKIPYMLYIQRGTV</sequence>
<organism evidence="1 2">
    <name type="scientific">Sinomicrobium weinanense</name>
    <dbReference type="NCBI Taxonomy" id="2842200"/>
    <lineage>
        <taxon>Bacteria</taxon>
        <taxon>Pseudomonadati</taxon>
        <taxon>Bacteroidota</taxon>
        <taxon>Flavobacteriia</taxon>
        <taxon>Flavobacteriales</taxon>
        <taxon>Flavobacteriaceae</taxon>
        <taxon>Sinomicrobium</taxon>
    </lineage>
</organism>
<accession>A0A926Q5L1</accession>
<reference evidence="1 2" key="1">
    <citation type="submission" date="2020-09" db="EMBL/GenBank/DDBJ databases">
        <title>Sinomicrobium weinanense sp. nov., a halophilic bacteria isolated from saline-alkali soil.</title>
        <authorList>
            <person name="Wu P."/>
            <person name="Ren H."/>
            <person name="Mei Y."/>
            <person name="Liang Y."/>
            <person name="Chen Z."/>
        </authorList>
    </citation>
    <scope>NUCLEOTIDE SEQUENCE [LARGE SCALE GENOMIC DNA]</scope>
    <source>
        <strain evidence="1 2">FJxs</strain>
    </source>
</reference>
<evidence type="ECO:0000313" key="1">
    <source>
        <dbReference type="EMBL" id="MBC9798281.1"/>
    </source>
</evidence>
<evidence type="ECO:0000313" key="2">
    <source>
        <dbReference type="Proteomes" id="UP000653730"/>
    </source>
</evidence>
<comment type="caution">
    <text evidence="1">The sequence shown here is derived from an EMBL/GenBank/DDBJ whole genome shotgun (WGS) entry which is preliminary data.</text>
</comment>